<dbReference type="InterPro" id="IPR020831">
    <property type="entry name" value="GlycerAld/Erythrose_P_DH"/>
</dbReference>
<evidence type="ECO:0000256" key="1">
    <source>
        <dbReference type="ARBA" id="ARBA00007406"/>
    </source>
</evidence>
<comment type="subunit">
    <text evidence="2">Homotetramer.</text>
</comment>
<evidence type="ECO:0000256" key="2">
    <source>
        <dbReference type="ARBA" id="ARBA00011881"/>
    </source>
</evidence>
<feature type="site" description="Activates thiol group during catalysis" evidence="7">
    <location>
        <position position="176"/>
    </location>
</feature>
<feature type="binding site" evidence="5">
    <location>
        <begin position="207"/>
        <end position="208"/>
    </location>
    <ligand>
        <name>D-glyceraldehyde 3-phosphate</name>
        <dbReference type="ChEBI" id="CHEBI:59776"/>
    </ligand>
</feature>
<dbReference type="InterPro" id="IPR006424">
    <property type="entry name" value="Glyceraldehyde-3-P_DH_1"/>
</dbReference>
<protein>
    <recommendedName>
        <fullName evidence="9">Glyceraldehyde-3-phosphate dehydrogenase</fullName>
        <ecNumber evidence="9">1.2.1.-</ecNumber>
    </recommendedName>
</protein>
<dbReference type="RefSeq" id="WP_072357101.1">
    <property type="nucleotide sequence ID" value="NZ_CP139972.1"/>
</dbReference>
<dbReference type="FunFam" id="3.30.360.10:FF:000002">
    <property type="entry name" value="Glyceraldehyde-3-phosphate dehydrogenase"/>
    <property type="match status" value="1"/>
</dbReference>
<dbReference type="PROSITE" id="PS00071">
    <property type="entry name" value="GAPDH"/>
    <property type="match status" value="1"/>
</dbReference>
<dbReference type="AlphaFoldDB" id="A0A1K1MH15"/>
<name>A0A1K1MH15_9BACT</name>
<dbReference type="GO" id="GO:0051287">
    <property type="term" value="F:NAD binding"/>
    <property type="evidence" value="ECO:0007669"/>
    <property type="project" value="InterPro"/>
</dbReference>
<keyword evidence="6" id="KW-0547">Nucleotide-binding</keyword>
<dbReference type="InterPro" id="IPR020830">
    <property type="entry name" value="GlycerAld_3-P_DH_AS"/>
</dbReference>
<dbReference type="SUPFAM" id="SSF51735">
    <property type="entry name" value="NAD(P)-binding Rossmann-fold domains"/>
    <property type="match status" value="1"/>
</dbReference>
<dbReference type="STRING" id="1004.SAMN05661012_00568"/>
<dbReference type="Pfam" id="PF00044">
    <property type="entry name" value="Gp_dh_N"/>
    <property type="match status" value="1"/>
</dbReference>
<organism evidence="11 13">
    <name type="scientific">Chitinophaga sancti</name>
    <dbReference type="NCBI Taxonomy" id="1004"/>
    <lineage>
        <taxon>Bacteria</taxon>
        <taxon>Pseudomonadati</taxon>
        <taxon>Bacteroidota</taxon>
        <taxon>Chitinophagia</taxon>
        <taxon>Chitinophagales</taxon>
        <taxon>Chitinophagaceae</taxon>
        <taxon>Chitinophaga</taxon>
    </lineage>
</organism>
<accession>A0A1K1MH15</accession>
<feature type="binding site" evidence="6">
    <location>
        <position position="311"/>
    </location>
    <ligand>
        <name>NAD(+)</name>
        <dbReference type="ChEBI" id="CHEBI:57540"/>
    </ligand>
</feature>
<evidence type="ECO:0000256" key="8">
    <source>
        <dbReference type="RuleBase" id="RU000397"/>
    </source>
</evidence>
<dbReference type="Proteomes" id="UP000183788">
    <property type="component" value="Unassembled WGS sequence"/>
</dbReference>
<feature type="binding site" evidence="6">
    <location>
        <begin position="10"/>
        <end position="11"/>
    </location>
    <ligand>
        <name>NAD(+)</name>
        <dbReference type="ChEBI" id="CHEBI:57540"/>
    </ligand>
</feature>
<sequence length="337" mass="36424">MRVAINGFGRIGRMTLRALQDKKDVQIVAVNDLTDVKLLAHLLRYDSSHGKFPGTIVQHDDKIIVNDQEILFLSERDPQKLPWGALNVDVVIESTGRFTQKEAAQAHITAGASKVLITAPATGGVKTVVVGVNDDIMDKDDQILSTASCTTNCIAPLLYVLEKEYGITSGFMSTIHAFTMDQMLQDGPHKDFRRARAATQSIIPTTTGAAKAIGDVLPGLKGKLDGFSYRVPVIDGSIAELSVNLIKPATAQEINDLFKSYADNSLKGVLEYTEEPLVSADILGNTHSSIMDGTLTRSIGNLVKVVAWYDNEVGISNRLAEMTVSLAKLTKGNLQTA</sequence>
<dbReference type="CDD" id="cd18126">
    <property type="entry name" value="GAPDH_I_C"/>
    <property type="match status" value="1"/>
</dbReference>
<dbReference type="InterPro" id="IPR020828">
    <property type="entry name" value="GlycerAld_3-P_DH_NAD(P)-bd"/>
</dbReference>
<dbReference type="InterPro" id="IPR036291">
    <property type="entry name" value="NAD(P)-bd_dom_sf"/>
</dbReference>
<dbReference type="Gene3D" id="3.40.50.720">
    <property type="entry name" value="NAD(P)-binding Rossmann-like Domain"/>
    <property type="match status" value="1"/>
</dbReference>
<keyword evidence="14" id="KW-1185">Reference proteome</keyword>
<dbReference type="PRINTS" id="PR00078">
    <property type="entry name" value="G3PDHDRGNASE"/>
</dbReference>
<evidence type="ECO:0000259" key="10">
    <source>
        <dbReference type="SMART" id="SM00846"/>
    </source>
</evidence>
<evidence type="ECO:0000256" key="9">
    <source>
        <dbReference type="RuleBase" id="RU361160"/>
    </source>
</evidence>
<reference evidence="12 14" key="2">
    <citation type="submission" date="2023-11" db="EMBL/GenBank/DDBJ databases">
        <title>MicrobeMod: A computational toolkit for identifying prokaryotic methylation and restriction-modification with nanopore sequencing.</title>
        <authorList>
            <person name="Crits-Christoph A."/>
            <person name="Kang S.C."/>
            <person name="Lee H."/>
            <person name="Ostrov N."/>
        </authorList>
    </citation>
    <scope>NUCLEOTIDE SEQUENCE [LARGE SCALE GENOMIC DNA]</scope>
    <source>
        <strain evidence="12 14">ATCC 23090</strain>
    </source>
</reference>
<dbReference type="GO" id="GO:0006006">
    <property type="term" value="P:glucose metabolic process"/>
    <property type="evidence" value="ECO:0007669"/>
    <property type="project" value="InterPro"/>
</dbReference>
<comment type="similarity">
    <text evidence="1 8">Belongs to the glyceraldehyde-3-phosphate dehydrogenase family.</text>
</comment>
<evidence type="ECO:0000256" key="5">
    <source>
        <dbReference type="PIRSR" id="PIRSR000149-2"/>
    </source>
</evidence>
<gene>
    <name evidence="12" type="primary">gap</name>
    <name evidence="11" type="ORF">SAMN05661012_00568</name>
    <name evidence="12" type="ORF">SR876_09290</name>
</gene>
<keyword evidence="6" id="KW-0520">NAD</keyword>
<proteinExistence type="inferred from homology"/>
<feature type="binding site" evidence="5">
    <location>
        <position position="179"/>
    </location>
    <ligand>
        <name>D-glyceraldehyde 3-phosphate</name>
        <dbReference type="ChEBI" id="CHEBI:59776"/>
    </ligand>
</feature>
<feature type="binding site" evidence="6">
    <location>
        <position position="76"/>
    </location>
    <ligand>
        <name>NAD(+)</name>
        <dbReference type="ChEBI" id="CHEBI:57540"/>
    </ligand>
</feature>
<dbReference type="OrthoDB" id="9803304at2"/>
<reference evidence="11 13" key="1">
    <citation type="submission" date="2016-11" db="EMBL/GenBank/DDBJ databases">
        <authorList>
            <person name="Jaros S."/>
            <person name="Januszkiewicz K."/>
            <person name="Wedrychowicz H."/>
        </authorList>
    </citation>
    <scope>NUCLEOTIDE SEQUENCE [LARGE SCALE GENOMIC DNA]</scope>
    <source>
        <strain evidence="11 13">DSM 784</strain>
    </source>
</reference>
<dbReference type="FunFam" id="3.40.50.720:FF:000001">
    <property type="entry name" value="Glyceraldehyde-3-phosphate dehydrogenase"/>
    <property type="match status" value="1"/>
</dbReference>
<feature type="binding site" evidence="5">
    <location>
        <begin position="148"/>
        <end position="150"/>
    </location>
    <ligand>
        <name>D-glyceraldehyde 3-phosphate</name>
        <dbReference type="ChEBI" id="CHEBI:59776"/>
    </ligand>
</feature>
<evidence type="ECO:0000256" key="7">
    <source>
        <dbReference type="PIRSR" id="PIRSR000149-4"/>
    </source>
</evidence>
<feature type="binding site" evidence="6">
    <location>
        <position position="118"/>
    </location>
    <ligand>
        <name>NAD(+)</name>
        <dbReference type="ChEBI" id="CHEBI:57540"/>
    </ligand>
</feature>
<dbReference type="PANTHER" id="PTHR43148">
    <property type="entry name" value="GLYCERALDEHYDE-3-PHOSPHATE DEHYDROGENASE 2"/>
    <property type="match status" value="1"/>
</dbReference>
<dbReference type="SMART" id="SM00846">
    <property type="entry name" value="Gp_dh_N"/>
    <property type="match status" value="1"/>
</dbReference>
<evidence type="ECO:0000256" key="4">
    <source>
        <dbReference type="PIRSR" id="PIRSR000149-1"/>
    </source>
</evidence>
<dbReference type="SUPFAM" id="SSF55347">
    <property type="entry name" value="Glyceraldehyde-3-phosphate dehydrogenase-like, C-terminal domain"/>
    <property type="match status" value="1"/>
</dbReference>
<dbReference type="CDD" id="cd05214">
    <property type="entry name" value="GAPDH_I_N"/>
    <property type="match status" value="1"/>
</dbReference>
<keyword evidence="3 9" id="KW-0560">Oxidoreductase</keyword>
<evidence type="ECO:0000313" key="13">
    <source>
        <dbReference type="Proteomes" id="UP000183788"/>
    </source>
</evidence>
<dbReference type="EMBL" id="FPIZ01000002">
    <property type="protein sequence ID" value="SFW22399.1"/>
    <property type="molecule type" value="Genomic_DNA"/>
</dbReference>
<feature type="active site" description="Nucleophile" evidence="4">
    <location>
        <position position="149"/>
    </location>
</feature>
<dbReference type="GO" id="GO:0050661">
    <property type="term" value="F:NADP binding"/>
    <property type="evidence" value="ECO:0007669"/>
    <property type="project" value="InterPro"/>
</dbReference>
<dbReference type="InterPro" id="IPR020829">
    <property type="entry name" value="GlycerAld_3-P_DH_cat"/>
</dbReference>
<dbReference type="Proteomes" id="UP001326715">
    <property type="component" value="Chromosome"/>
</dbReference>
<feature type="binding site" evidence="6">
    <location>
        <position position="32"/>
    </location>
    <ligand>
        <name>NAD(+)</name>
        <dbReference type="ChEBI" id="CHEBI:57540"/>
    </ligand>
</feature>
<evidence type="ECO:0000313" key="11">
    <source>
        <dbReference type="EMBL" id="SFW22399.1"/>
    </source>
</evidence>
<dbReference type="GO" id="GO:0016620">
    <property type="term" value="F:oxidoreductase activity, acting on the aldehyde or oxo group of donors, NAD or NADP as acceptor"/>
    <property type="evidence" value="ECO:0007669"/>
    <property type="project" value="InterPro"/>
</dbReference>
<evidence type="ECO:0000313" key="14">
    <source>
        <dbReference type="Proteomes" id="UP001326715"/>
    </source>
</evidence>
<dbReference type="NCBIfam" id="TIGR01534">
    <property type="entry name" value="GAPDH-I"/>
    <property type="match status" value="1"/>
</dbReference>
<feature type="binding site" evidence="5">
    <location>
        <position position="230"/>
    </location>
    <ligand>
        <name>D-glyceraldehyde 3-phosphate</name>
        <dbReference type="ChEBI" id="CHEBI:59776"/>
    </ligand>
</feature>
<dbReference type="PIRSF" id="PIRSF000149">
    <property type="entry name" value="GAP_DH"/>
    <property type="match status" value="1"/>
</dbReference>
<evidence type="ECO:0000256" key="6">
    <source>
        <dbReference type="PIRSR" id="PIRSR000149-3"/>
    </source>
</evidence>
<feature type="domain" description="Glyceraldehyde 3-phosphate dehydrogenase NAD(P) binding" evidence="10">
    <location>
        <begin position="1"/>
        <end position="149"/>
    </location>
</feature>
<dbReference type="EMBL" id="CP140154">
    <property type="protein sequence ID" value="WQG91697.1"/>
    <property type="molecule type" value="Genomic_DNA"/>
</dbReference>
<evidence type="ECO:0000256" key="3">
    <source>
        <dbReference type="ARBA" id="ARBA00023002"/>
    </source>
</evidence>
<dbReference type="Gene3D" id="3.30.360.10">
    <property type="entry name" value="Dihydrodipicolinate Reductase, domain 2"/>
    <property type="match status" value="1"/>
</dbReference>
<dbReference type="Pfam" id="PF02800">
    <property type="entry name" value="Gp_dh_C"/>
    <property type="match status" value="1"/>
</dbReference>
<dbReference type="EC" id="1.2.1.-" evidence="9"/>
<evidence type="ECO:0000313" key="12">
    <source>
        <dbReference type="EMBL" id="WQG91697.1"/>
    </source>
</evidence>